<dbReference type="Pfam" id="PF03492">
    <property type="entry name" value="Methyltransf_7"/>
    <property type="match status" value="1"/>
</dbReference>
<dbReference type="GO" id="GO:0032259">
    <property type="term" value="P:methylation"/>
    <property type="evidence" value="ECO:0007669"/>
    <property type="project" value="UniProtKB-KW"/>
</dbReference>
<dbReference type="InterPro" id="IPR029063">
    <property type="entry name" value="SAM-dependent_MTases_sf"/>
</dbReference>
<gene>
    <name evidence="5" type="ORF">PVL29_018679</name>
</gene>
<accession>A0AA38Z5W3</accession>
<evidence type="ECO:0000313" key="5">
    <source>
        <dbReference type="EMBL" id="KAJ9682802.1"/>
    </source>
</evidence>
<name>A0AA38Z5W3_VITRO</name>
<evidence type="ECO:0000256" key="1">
    <source>
        <dbReference type="ARBA" id="ARBA00022603"/>
    </source>
</evidence>
<dbReference type="AlphaFoldDB" id="A0AA38Z5W3"/>
<evidence type="ECO:0000313" key="6">
    <source>
        <dbReference type="Proteomes" id="UP001168098"/>
    </source>
</evidence>
<dbReference type="PANTHER" id="PTHR31009">
    <property type="entry name" value="S-ADENOSYL-L-METHIONINE:CARBOXYL METHYLTRANSFERASE FAMILY PROTEIN"/>
    <property type="match status" value="1"/>
</dbReference>
<organism evidence="5 6">
    <name type="scientific">Vitis rotundifolia</name>
    <name type="common">Muscadine grape</name>
    <dbReference type="NCBI Taxonomy" id="103349"/>
    <lineage>
        <taxon>Eukaryota</taxon>
        <taxon>Viridiplantae</taxon>
        <taxon>Streptophyta</taxon>
        <taxon>Embryophyta</taxon>
        <taxon>Tracheophyta</taxon>
        <taxon>Spermatophyta</taxon>
        <taxon>Magnoliopsida</taxon>
        <taxon>eudicotyledons</taxon>
        <taxon>Gunneridae</taxon>
        <taxon>Pentapetalae</taxon>
        <taxon>rosids</taxon>
        <taxon>Vitales</taxon>
        <taxon>Vitaceae</taxon>
        <taxon>Viteae</taxon>
        <taxon>Vitis</taxon>
    </lineage>
</organism>
<dbReference type="GO" id="GO:0046872">
    <property type="term" value="F:metal ion binding"/>
    <property type="evidence" value="ECO:0007669"/>
    <property type="project" value="UniProtKB-KW"/>
</dbReference>
<dbReference type="FunFam" id="3.40.50.150:FF:000103">
    <property type="entry name" value="SABATH methyltransferase 1"/>
    <property type="match status" value="1"/>
</dbReference>
<sequence>MANEVESSPNSYPMNGGNGCHSYVQNSHFQRALLHAAKDVITEAIVEKVDITNPWFNSSSTLRVADFGCSVGPNTFIVVQNIIEALELLYRSKQHNPEIPEFHVFFNDHVHNDFNTLFRSLPFSHRYFAAGVPGSFHDRLFPKSTLHIVHASYALHWLSQVPTQLADRNSPAWNKGRIHGLGATSKEVREAFSAQFGKDLQAFLNARARELVGGGLMLLLVSALPNEFHSSQTNSAIVLDLLGSCLIDMAKMGIISEDNVDSFNLPIYRTCPGELEAFIEKNGHFKIEKMEELSNPVRRDPPDFQMLSSHLRATFEGALEEHFGNEIMDELFDRFTNKIGENSHIIYDQQYIKEIEIFISLKHTVTDYEV</sequence>
<dbReference type="Gene3D" id="3.40.50.150">
    <property type="entry name" value="Vaccinia Virus protein VP39"/>
    <property type="match status" value="1"/>
</dbReference>
<keyword evidence="1" id="KW-0489">Methyltransferase</keyword>
<dbReference type="Gene3D" id="1.10.1200.270">
    <property type="entry name" value="Methyltransferase, alpha-helical capping domain"/>
    <property type="match status" value="1"/>
</dbReference>
<evidence type="ECO:0000256" key="2">
    <source>
        <dbReference type="ARBA" id="ARBA00022679"/>
    </source>
</evidence>
<reference evidence="5 6" key="1">
    <citation type="journal article" date="2023" name="BMC Biotechnol.">
        <title>Vitis rotundifolia cv Carlos genome sequencing.</title>
        <authorList>
            <person name="Huff M."/>
            <person name="Hulse-Kemp A."/>
            <person name="Scheffler B."/>
            <person name="Youngblood R."/>
            <person name="Simpson S."/>
            <person name="Babiker E."/>
            <person name="Staton M."/>
        </authorList>
    </citation>
    <scope>NUCLEOTIDE SEQUENCE [LARGE SCALE GENOMIC DNA]</scope>
    <source>
        <tissue evidence="5">Leaf</tissue>
    </source>
</reference>
<keyword evidence="2" id="KW-0808">Transferase</keyword>
<evidence type="ECO:0000256" key="4">
    <source>
        <dbReference type="ARBA" id="ARBA00022842"/>
    </source>
</evidence>
<dbReference type="InterPro" id="IPR005299">
    <property type="entry name" value="MeTrfase_7"/>
</dbReference>
<dbReference type="EMBL" id="JARBHA010000014">
    <property type="protein sequence ID" value="KAJ9682802.1"/>
    <property type="molecule type" value="Genomic_DNA"/>
</dbReference>
<dbReference type="Proteomes" id="UP001168098">
    <property type="component" value="Unassembled WGS sequence"/>
</dbReference>
<evidence type="ECO:0000256" key="3">
    <source>
        <dbReference type="ARBA" id="ARBA00022723"/>
    </source>
</evidence>
<evidence type="ECO:0008006" key="7">
    <source>
        <dbReference type="Google" id="ProtNLM"/>
    </source>
</evidence>
<dbReference type="SUPFAM" id="SSF53335">
    <property type="entry name" value="S-adenosyl-L-methionine-dependent methyltransferases"/>
    <property type="match status" value="1"/>
</dbReference>
<dbReference type="InterPro" id="IPR042086">
    <property type="entry name" value="MeTrfase_capping"/>
</dbReference>
<protein>
    <recommendedName>
        <fullName evidence="7">S-adenosylmethionine-dependent methyltransferase</fullName>
    </recommendedName>
</protein>
<proteinExistence type="predicted"/>
<keyword evidence="4" id="KW-0460">Magnesium</keyword>
<dbReference type="GO" id="GO:0008168">
    <property type="term" value="F:methyltransferase activity"/>
    <property type="evidence" value="ECO:0007669"/>
    <property type="project" value="UniProtKB-KW"/>
</dbReference>
<keyword evidence="6" id="KW-1185">Reference proteome</keyword>
<comment type="caution">
    <text evidence="5">The sequence shown here is derived from an EMBL/GenBank/DDBJ whole genome shotgun (WGS) entry which is preliminary data.</text>
</comment>
<keyword evidence="3" id="KW-0479">Metal-binding</keyword>